<dbReference type="AlphaFoldDB" id="A0A484VFV7"/>
<dbReference type="EMBL" id="CAADIO010000050">
    <property type="protein sequence ID" value="VFR97113.1"/>
    <property type="molecule type" value="Genomic_DNA"/>
</dbReference>
<dbReference type="EC" id="4.2.1.-" evidence="5"/>
<comment type="similarity">
    <text evidence="1">Belongs to the polysaccharide synthase family.</text>
</comment>
<evidence type="ECO:0000259" key="4">
    <source>
        <dbReference type="Pfam" id="PF02719"/>
    </source>
</evidence>
<dbReference type="Gene3D" id="3.40.50.720">
    <property type="entry name" value="NAD(P)-binding Rossmann-like Domain"/>
    <property type="match status" value="2"/>
</dbReference>
<proteinExistence type="inferred from homology"/>
<evidence type="ECO:0000256" key="1">
    <source>
        <dbReference type="ARBA" id="ARBA00007430"/>
    </source>
</evidence>
<dbReference type="InterPro" id="IPR003869">
    <property type="entry name" value="Polysac_CapD-like"/>
</dbReference>
<dbReference type="SUPFAM" id="SSF51735">
    <property type="entry name" value="NAD(P)-binding Rossmann-fold domains"/>
    <property type="match status" value="2"/>
</dbReference>
<dbReference type="InterPro" id="IPR036291">
    <property type="entry name" value="NAD(P)-bd_dom_sf"/>
</dbReference>
<dbReference type="CDD" id="cd05237">
    <property type="entry name" value="UDP_invert_4-6DH_SDR_e"/>
    <property type="match status" value="1"/>
</dbReference>
<keyword evidence="5" id="KW-0456">Lyase</keyword>
<sequence>MRGEAVLRGGGAALRPGAGGDEPTRRSSFSRIPSVLRSARRYHTLANLFKMRMIVPTRFRTAFVFLFDLAAIIVAWIGAFLIRFNFEWPVGWEPVIGAGLPVLLIVQMLTCRWVGLYRGMWMFASLPDLRRVLKAVCISTVVVLIFAFMQRDQAALPRSILILYPLLLLLMMGGGRAAWRMWKEYSLYGRDGLVQGVPVVVVGAGTAGAMLVRELGRSSEWRVVALVDDDRNKWGLELSGCRVEGGTDRLVEVLENSGARHVILAIPSAKSAVLRRLSDVATSAGASLFTVPALSELMSGRVAINMMRPLSVEDLLGREPVQIDTFHIQTMLHAKRVLVTGAGGSIGSELCRQLVRFGPSQLILLESSEFALYTIEQWFSENRPEIQVVPLAGDVKDMTRMEEIFSLWEPDLVFHAAAYKHVPLMEIANAWQAVRNNVLGTLNVASCAARFGAERFVLISTDKAVNPTNVMGASKRMAEMLCEAMQRVEGKTAFHVVRFGNVLGSAGSVIPKFHAQIARGGPVSVTHPDITRFFMSIPEAAQLVLQAATMGQGGEVFVLEMGEPVRIADLARNMIRLSGFSEEDVRIEYTGLRPGEKLFEELLADAEETLPTPHEKLRIARSRPVSKTFLDESAAWLKQAGPVSDEAVREQLNYWIPEYTPYHLNKTRQ</sequence>
<evidence type="ECO:0000256" key="3">
    <source>
        <dbReference type="SAM" id="Phobius"/>
    </source>
</evidence>
<evidence type="ECO:0000313" key="5">
    <source>
        <dbReference type="EMBL" id="VFR97113.1"/>
    </source>
</evidence>
<protein>
    <submittedName>
        <fullName evidence="5">UDP-N-acetylglucosamine 4,6-dehydratase</fullName>
        <ecNumber evidence="5">4.2.1.-</ecNumber>
    </submittedName>
</protein>
<reference evidence="5" key="1">
    <citation type="submission" date="2019-03" db="EMBL/GenBank/DDBJ databases">
        <authorList>
            <person name="Danneels B."/>
        </authorList>
    </citation>
    <scope>NUCLEOTIDE SEQUENCE</scope>
</reference>
<name>A0A484VFV7_9ZZZZ</name>
<feature type="transmembrane region" description="Helical" evidence="3">
    <location>
        <begin position="155"/>
        <end position="172"/>
    </location>
</feature>
<feature type="transmembrane region" description="Helical" evidence="3">
    <location>
        <begin position="193"/>
        <end position="212"/>
    </location>
</feature>
<keyword evidence="3" id="KW-0472">Membrane</keyword>
<dbReference type="Pfam" id="PF02719">
    <property type="entry name" value="Polysacc_synt_2"/>
    <property type="match status" value="1"/>
</dbReference>
<evidence type="ECO:0000256" key="2">
    <source>
        <dbReference type="SAM" id="MobiDB-lite"/>
    </source>
</evidence>
<dbReference type="InterPro" id="IPR051203">
    <property type="entry name" value="Polysaccharide_Synthase-Rel"/>
</dbReference>
<feature type="transmembrane region" description="Helical" evidence="3">
    <location>
        <begin position="132"/>
        <end position="149"/>
    </location>
</feature>
<dbReference type="PANTHER" id="PTHR43318">
    <property type="entry name" value="UDP-N-ACETYLGLUCOSAMINE 4,6-DEHYDRATASE"/>
    <property type="match status" value="1"/>
</dbReference>
<feature type="transmembrane region" description="Helical" evidence="3">
    <location>
        <begin position="59"/>
        <end position="82"/>
    </location>
</feature>
<dbReference type="GO" id="GO:0016829">
    <property type="term" value="F:lyase activity"/>
    <property type="evidence" value="ECO:0007669"/>
    <property type="project" value="UniProtKB-KW"/>
</dbReference>
<feature type="transmembrane region" description="Helical" evidence="3">
    <location>
        <begin position="94"/>
        <end position="111"/>
    </location>
</feature>
<organism evidence="5">
    <name type="scientific">plant metagenome</name>
    <dbReference type="NCBI Taxonomy" id="1297885"/>
    <lineage>
        <taxon>unclassified sequences</taxon>
        <taxon>metagenomes</taxon>
        <taxon>organismal metagenomes</taxon>
    </lineage>
</organism>
<dbReference type="Pfam" id="PF13727">
    <property type="entry name" value="CoA_binding_3"/>
    <property type="match status" value="1"/>
</dbReference>
<feature type="region of interest" description="Disordered" evidence="2">
    <location>
        <begin position="1"/>
        <end position="29"/>
    </location>
</feature>
<feature type="domain" description="Polysaccharide biosynthesis protein CapD-like" evidence="4">
    <location>
        <begin position="337"/>
        <end position="620"/>
    </location>
</feature>
<accession>A0A484VFV7</accession>
<keyword evidence="3" id="KW-0812">Transmembrane</keyword>
<dbReference type="PANTHER" id="PTHR43318:SF1">
    <property type="entry name" value="POLYSACCHARIDE BIOSYNTHESIS PROTEIN EPSC-RELATED"/>
    <property type="match status" value="1"/>
</dbReference>
<keyword evidence="3" id="KW-1133">Transmembrane helix</keyword>
<gene>
    <name evidence="5" type="ORF">RAN3_2761</name>
</gene>
<feature type="compositionally biased region" description="Gly residues" evidence="2">
    <location>
        <begin position="8"/>
        <end position="20"/>
    </location>
</feature>